<protein>
    <submittedName>
        <fullName evidence="1">Uncharacterized protein</fullName>
    </submittedName>
</protein>
<dbReference type="RefSeq" id="WP_204034184.1">
    <property type="nucleotide sequence ID" value="NZ_BOOW01000063.1"/>
</dbReference>
<dbReference type="Proteomes" id="UP000606172">
    <property type="component" value="Unassembled WGS sequence"/>
</dbReference>
<evidence type="ECO:0000313" key="1">
    <source>
        <dbReference type="EMBL" id="GII97579.1"/>
    </source>
</evidence>
<keyword evidence="2" id="KW-1185">Reference proteome</keyword>
<comment type="caution">
    <text evidence="1">The sequence shown here is derived from an EMBL/GenBank/DDBJ whole genome shotgun (WGS) entry which is preliminary data.</text>
</comment>
<proteinExistence type="predicted"/>
<sequence length="79" mass="9366">MIWGLIVGFPMGMAMLVEYIDGKRRKAYRKALRRRRGWVVAQRHAIPKGERAVYWEHPVIDHRDLRGRVEADTLPGWLR</sequence>
<evidence type="ECO:0000313" key="2">
    <source>
        <dbReference type="Proteomes" id="UP000606172"/>
    </source>
</evidence>
<reference evidence="1" key="1">
    <citation type="submission" date="2021-01" db="EMBL/GenBank/DDBJ databases">
        <title>Whole genome shotgun sequence of Sinosporangium siamense NBRC 109515.</title>
        <authorList>
            <person name="Komaki H."/>
            <person name="Tamura T."/>
        </authorList>
    </citation>
    <scope>NUCLEOTIDE SEQUENCE</scope>
    <source>
        <strain evidence="1">NBRC 109515</strain>
    </source>
</reference>
<organism evidence="1 2">
    <name type="scientific">Sinosporangium siamense</name>
    <dbReference type="NCBI Taxonomy" id="1367973"/>
    <lineage>
        <taxon>Bacteria</taxon>
        <taxon>Bacillati</taxon>
        <taxon>Actinomycetota</taxon>
        <taxon>Actinomycetes</taxon>
        <taxon>Streptosporangiales</taxon>
        <taxon>Streptosporangiaceae</taxon>
        <taxon>Sinosporangium</taxon>
    </lineage>
</organism>
<name>A0A919VGY8_9ACTN</name>
<gene>
    <name evidence="1" type="ORF">Ssi02_78100</name>
</gene>
<dbReference type="EMBL" id="BOOW01000063">
    <property type="protein sequence ID" value="GII97579.1"/>
    <property type="molecule type" value="Genomic_DNA"/>
</dbReference>
<dbReference type="AlphaFoldDB" id="A0A919VGY8"/>
<accession>A0A919VGY8</accession>